<dbReference type="OrthoDB" id="3542755at2"/>
<dbReference type="STRING" id="58117.SAMN05421833_102207"/>
<dbReference type="InterPro" id="IPR004401">
    <property type="entry name" value="YbaB/EbfC"/>
</dbReference>
<evidence type="ECO:0000313" key="1">
    <source>
        <dbReference type="EMBL" id="SIQ47830.1"/>
    </source>
</evidence>
<keyword evidence="2" id="KW-1185">Reference proteome</keyword>
<name>A0A1N6T3C4_9ACTN</name>
<dbReference type="Proteomes" id="UP000186096">
    <property type="component" value="Unassembled WGS sequence"/>
</dbReference>
<gene>
    <name evidence="1" type="ORF">SAMN05421833_102207</name>
</gene>
<accession>A0A1N6T3C4</accession>
<dbReference type="Gene3D" id="3.30.1310.10">
    <property type="entry name" value="Nucleoid-associated protein YbaB-like domain"/>
    <property type="match status" value="1"/>
</dbReference>
<proteinExistence type="predicted"/>
<dbReference type="EMBL" id="FTNI01000002">
    <property type="protein sequence ID" value="SIQ47830.1"/>
    <property type="molecule type" value="Genomic_DNA"/>
</dbReference>
<organism evidence="1 2">
    <name type="scientific">Microbispora rosea</name>
    <dbReference type="NCBI Taxonomy" id="58117"/>
    <lineage>
        <taxon>Bacteria</taxon>
        <taxon>Bacillati</taxon>
        <taxon>Actinomycetota</taxon>
        <taxon>Actinomycetes</taxon>
        <taxon>Streptosporangiales</taxon>
        <taxon>Streptosporangiaceae</taxon>
        <taxon>Microbispora</taxon>
    </lineage>
</organism>
<sequence length="145" mass="14867">MKNTAAFNDGREGDVAGLVREVQGRVGALADLLHGLSEEVIEGTDATGAVVARVNGAGHLLGLSIDPRAMRDLDHVAMSAAIRGAIGAARSETAERLAMAMEGFTADSTGHSAADITRDITGDFADSPSPGDPLAPYVQALLREG</sequence>
<keyword evidence="1" id="KW-0238">DNA-binding</keyword>
<protein>
    <submittedName>
        <fullName evidence="1">Conserved DNA-binding protein YbaB</fullName>
    </submittedName>
</protein>
<dbReference type="GO" id="GO:0003677">
    <property type="term" value="F:DNA binding"/>
    <property type="evidence" value="ECO:0007669"/>
    <property type="project" value="UniProtKB-KW"/>
</dbReference>
<dbReference type="AlphaFoldDB" id="A0A1N6T3C4"/>
<dbReference type="Pfam" id="PF02575">
    <property type="entry name" value="YbaB_DNA_bd"/>
    <property type="match status" value="1"/>
</dbReference>
<dbReference type="SUPFAM" id="SSF82607">
    <property type="entry name" value="YbaB-like"/>
    <property type="match status" value="1"/>
</dbReference>
<dbReference type="RefSeq" id="WP_076432725.1">
    <property type="nucleotide sequence ID" value="NZ_FTNI01000002.1"/>
</dbReference>
<reference evidence="2" key="1">
    <citation type="submission" date="2017-01" db="EMBL/GenBank/DDBJ databases">
        <authorList>
            <person name="Varghese N."/>
            <person name="Submissions S."/>
        </authorList>
    </citation>
    <scope>NUCLEOTIDE SEQUENCE [LARGE SCALE GENOMIC DNA]</scope>
    <source>
        <strain evidence="2">ATCC 12950</strain>
    </source>
</reference>
<dbReference type="InterPro" id="IPR036894">
    <property type="entry name" value="YbaB-like_sf"/>
</dbReference>
<evidence type="ECO:0000313" key="2">
    <source>
        <dbReference type="Proteomes" id="UP000186096"/>
    </source>
</evidence>